<comment type="caution">
    <text evidence="3">The sequence shown here is derived from an EMBL/GenBank/DDBJ whole genome shotgun (WGS) entry which is preliminary data.</text>
</comment>
<accession>A0A9P4THI2</accession>
<protein>
    <recommendedName>
        <fullName evidence="2">BTB domain-containing protein</fullName>
    </recommendedName>
</protein>
<sequence>MSSSAFVVPAPPAYAEKTSEPETKSTLALFPHHQREPDIRIAAGQELDITGEFITVFVGVNPPRKVFWVHKNLFTSRSDLLNRNAGGHSNKQIQLPDVNPETFQLYIVLTYSGLLATKDLPSEWQTYVSLSVHTKTFDSTINSMIRSYETREHFH</sequence>
<dbReference type="PROSITE" id="PS50097">
    <property type="entry name" value="BTB"/>
    <property type="match status" value="1"/>
</dbReference>
<gene>
    <name evidence="3" type="ORF">E8E13_008864</name>
</gene>
<dbReference type="Gene3D" id="3.30.710.10">
    <property type="entry name" value="Potassium Channel Kv1.1, Chain A"/>
    <property type="match status" value="1"/>
</dbReference>
<dbReference type="Proteomes" id="UP000801428">
    <property type="component" value="Unassembled WGS sequence"/>
</dbReference>
<dbReference type="EMBL" id="SWKU01000007">
    <property type="protein sequence ID" value="KAF3005015.1"/>
    <property type="molecule type" value="Genomic_DNA"/>
</dbReference>
<feature type="region of interest" description="Disordered" evidence="1">
    <location>
        <begin position="1"/>
        <end position="22"/>
    </location>
</feature>
<evidence type="ECO:0000256" key="1">
    <source>
        <dbReference type="SAM" id="MobiDB-lite"/>
    </source>
</evidence>
<dbReference type="SUPFAM" id="SSF54695">
    <property type="entry name" value="POZ domain"/>
    <property type="match status" value="1"/>
</dbReference>
<keyword evidence="4" id="KW-1185">Reference proteome</keyword>
<dbReference type="InterPro" id="IPR011333">
    <property type="entry name" value="SKP1/BTB/POZ_sf"/>
</dbReference>
<name>A0A9P4THI2_CURKU</name>
<evidence type="ECO:0000313" key="4">
    <source>
        <dbReference type="Proteomes" id="UP000801428"/>
    </source>
</evidence>
<proteinExistence type="predicted"/>
<organism evidence="3 4">
    <name type="scientific">Curvularia kusanoi</name>
    <name type="common">Cochliobolus kusanoi</name>
    <dbReference type="NCBI Taxonomy" id="90978"/>
    <lineage>
        <taxon>Eukaryota</taxon>
        <taxon>Fungi</taxon>
        <taxon>Dikarya</taxon>
        <taxon>Ascomycota</taxon>
        <taxon>Pezizomycotina</taxon>
        <taxon>Dothideomycetes</taxon>
        <taxon>Pleosporomycetidae</taxon>
        <taxon>Pleosporales</taxon>
        <taxon>Pleosporineae</taxon>
        <taxon>Pleosporaceae</taxon>
        <taxon>Curvularia</taxon>
    </lineage>
</organism>
<dbReference type="OrthoDB" id="3776543at2759"/>
<evidence type="ECO:0000313" key="3">
    <source>
        <dbReference type="EMBL" id="KAF3005015.1"/>
    </source>
</evidence>
<dbReference type="AlphaFoldDB" id="A0A9P4THI2"/>
<feature type="domain" description="BTB" evidence="2">
    <location>
        <begin position="54"/>
        <end position="119"/>
    </location>
</feature>
<evidence type="ECO:0000259" key="2">
    <source>
        <dbReference type="PROSITE" id="PS50097"/>
    </source>
</evidence>
<dbReference type="InterPro" id="IPR000210">
    <property type="entry name" value="BTB/POZ_dom"/>
</dbReference>
<reference evidence="3" key="1">
    <citation type="submission" date="2019-04" db="EMBL/GenBank/DDBJ databases">
        <title>Sequencing of skin fungus with MAO and IRED activity.</title>
        <authorList>
            <person name="Marsaioli A.J."/>
            <person name="Bonatto J.M.C."/>
            <person name="Reis Junior O."/>
        </authorList>
    </citation>
    <scope>NUCLEOTIDE SEQUENCE</scope>
    <source>
        <strain evidence="3">30M1</strain>
    </source>
</reference>
<dbReference type="CDD" id="cd18186">
    <property type="entry name" value="BTB_POZ_ZBTB_KLHL-like"/>
    <property type="match status" value="1"/>
</dbReference>